<feature type="domain" description="DUF6562" evidence="3">
    <location>
        <begin position="39"/>
        <end position="213"/>
    </location>
</feature>
<dbReference type="Pfam" id="PF20200">
    <property type="entry name" value="DUF6562"/>
    <property type="match status" value="1"/>
</dbReference>
<reference evidence="4 5" key="1">
    <citation type="submission" date="2020-08" db="EMBL/GenBank/DDBJ databases">
        <title>Genomic Encyclopedia of Type Strains, Phase IV (KMG-IV): sequencing the most valuable type-strain genomes for metagenomic binning, comparative biology and taxonomic classification.</title>
        <authorList>
            <person name="Goeker M."/>
        </authorList>
    </citation>
    <scope>NUCLEOTIDE SEQUENCE [LARGE SCALE GENOMIC DNA]</scope>
    <source>
        <strain evidence="4 5">DSM 102983</strain>
    </source>
</reference>
<accession>A0ABR6KPW9</accession>
<keyword evidence="1" id="KW-0732">Signal</keyword>
<name>A0ABR6KPW9_9BACT</name>
<dbReference type="Proteomes" id="UP000533637">
    <property type="component" value="Unassembled WGS sequence"/>
</dbReference>
<evidence type="ECO:0008006" key="6">
    <source>
        <dbReference type="Google" id="ProtNLM"/>
    </source>
</evidence>
<dbReference type="InterPro" id="IPR011460">
    <property type="entry name" value="Lcl_C"/>
</dbReference>
<comment type="caution">
    <text evidence="4">The sequence shown here is derived from an EMBL/GenBank/DDBJ whole genome shotgun (WGS) entry which is preliminary data.</text>
</comment>
<organism evidence="4 5">
    <name type="scientific">Parabacteroides faecis</name>
    <dbReference type="NCBI Taxonomy" id="1217282"/>
    <lineage>
        <taxon>Bacteria</taxon>
        <taxon>Pseudomonadati</taxon>
        <taxon>Bacteroidota</taxon>
        <taxon>Bacteroidia</taxon>
        <taxon>Bacteroidales</taxon>
        <taxon>Tannerellaceae</taxon>
        <taxon>Parabacteroides</taxon>
    </lineage>
</organism>
<sequence>MKKNNLYLWLITLLGLITSCSQDEPANVLQTNNPGSRVSLTASLPADFAKVETRTVPSAPANHQLRCVLEVWDEDLTVLKVRQEMCTTGTSDLTFEFELTNSGNYKALLWADYMDATASSSPVTIAGLNSVAHYPDKYYTTDGSTGLQAVEMKQGSTTPADCDAFYASKNFTKEASALNDLKVTLTRPLTKLTIAEKDATNFGYFNSMNITFSVPSLLNVATGTVSGSKNWEVKGNANEFDNGKDITIKSSSCKTIFSQYFFAEADGTIGEITMEFTATTASGKKLKTITLPAGIPAKRNYCVNAAGSLLVIEDEPSTVTKITVDIDKDWTSEQEDTDVDPKVGDCYYSDNTWSTTIDKSKTAIGVVYWIDPTNKIKGKIMAKDYVTAQVWGPVGVDESAVGAIGQSIRNETDGSLGTQKLLTQYGSNADFKTKYEVFNQAYEANGSDNSPWYIPSKNELAELYTIYTNNNKILDNTLTSIGGRAFKLNTHWSSTENDANTAFTIAFDDGTLSSRTKSNNQSVRCIRAF</sequence>
<evidence type="ECO:0000259" key="3">
    <source>
        <dbReference type="Pfam" id="PF20200"/>
    </source>
</evidence>
<dbReference type="PROSITE" id="PS51257">
    <property type="entry name" value="PROKAR_LIPOPROTEIN"/>
    <property type="match status" value="1"/>
</dbReference>
<gene>
    <name evidence="4" type="ORF">GGQ57_003467</name>
</gene>
<proteinExistence type="predicted"/>
<dbReference type="InterPro" id="IPR046692">
    <property type="entry name" value="DUF6562"/>
</dbReference>
<protein>
    <recommendedName>
        <fullName evidence="6">DUF1566 domain-containing protein</fullName>
    </recommendedName>
</protein>
<dbReference type="Pfam" id="PF07603">
    <property type="entry name" value="Lcl_C"/>
    <property type="match status" value="1"/>
</dbReference>
<feature type="signal peptide" evidence="1">
    <location>
        <begin position="1"/>
        <end position="23"/>
    </location>
</feature>
<evidence type="ECO:0000256" key="1">
    <source>
        <dbReference type="SAM" id="SignalP"/>
    </source>
</evidence>
<evidence type="ECO:0000259" key="2">
    <source>
        <dbReference type="Pfam" id="PF07603"/>
    </source>
</evidence>
<feature type="domain" description="Lcl C-terminal" evidence="2">
    <location>
        <begin position="435"/>
        <end position="527"/>
    </location>
</feature>
<dbReference type="EMBL" id="JACHOC010000007">
    <property type="protein sequence ID" value="MBB4623551.1"/>
    <property type="molecule type" value="Genomic_DNA"/>
</dbReference>
<keyword evidence="5" id="KW-1185">Reference proteome</keyword>
<evidence type="ECO:0000313" key="4">
    <source>
        <dbReference type="EMBL" id="MBB4623551.1"/>
    </source>
</evidence>
<evidence type="ECO:0000313" key="5">
    <source>
        <dbReference type="Proteomes" id="UP000533637"/>
    </source>
</evidence>
<dbReference type="RefSeq" id="WP_158607038.1">
    <property type="nucleotide sequence ID" value="NZ_BMPB01000008.1"/>
</dbReference>
<feature type="chain" id="PRO_5045281596" description="DUF1566 domain-containing protein" evidence="1">
    <location>
        <begin position="24"/>
        <end position="529"/>
    </location>
</feature>